<keyword evidence="3" id="KW-1185">Reference proteome</keyword>
<keyword evidence="1" id="KW-0472">Membrane</keyword>
<name>A0A5B7JZ75_PORTR</name>
<keyword evidence="1" id="KW-0812">Transmembrane</keyword>
<evidence type="ECO:0000313" key="3">
    <source>
        <dbReference type="Proteomes" id="UP000324222"/>
    </source>
</evidence>
<gene>
    <name evidence="2" type="ORF">E2C01_097659</name>
</gene>
<proteinExistence type="predicted"/>
<feature type="transmembrane region" description="Helical" evidence="1">
    <location>
        <begin position="92"/>
        <end position="116"/>
    </location>
</feature>
<reference evidence="2 3" key="1">
    <citation type="submission" date="2019-05" db="EMBL/GenBank/DDBJ databases">
        <title>Another draft genome of Portunus trituberculatus and its Hox gene families provides insights of decapod evolution.</title>
        <authorList>
            <person name="Jeong J.-H."/>
            <person name="Song I."/>
            <person name="Kim S."/>
            <person name="Choi T."/>
            <person name="Kim D."/>
            <person name="Ryu S."/>
            <person name="Kim W."/>
        </authorList>
    </citation>
    <scope>NUCLEOTIDE SEQUENCE [LARGE SCALE GENOMIC DNA]</scope>
    <source>
        <tissue evidence="2">Muscle</tissue>
    </source>
</reference>
<sequence length="121" mass="13919">MYLTSAASWLRVPLPHTALWPFPRVSQGSPRLRRLGLARGTEEWLGGQGGQEGRQEGRQATRQDLVNRCLVLVGTFDYSVTLHGTFSSFQRLLLRLCGFFKGVFFFFLFFFFFLYICGNRV</sequence>
<accession>A0A5B7JZ75</accession>
<keyword evidence="1" id="KW-1133">Transmembrane helix</keyword>
<dbReference type="Proteomes" id="UP000324222">
    <property type="component" value="Unassembled WGS sequence"/>
</dbReference>
<evidence type="ECO:0000313" key="2">
    <source>
        <dbReference type="EMBL" id="MPD02101.1"/>
    </source>
</evidence>
<evidence type="ECO:0000256" key="1">
    <source>
        <dbReference type="SAM" id="Phobius"/>
    </source>
</evidence>
<dbReference type="AlphaFoldDB" id="A0A5B7JZ75"/>
<organism evidence="2 3">
    <name type="scientific">Portunus trituberculatus</name>
    <name type="common">Swimming crab</name>
    <name type="synonym">Neptunus trituberculatus</name>
    <dbReference type="NCBI Taxonomy" id="210409"/>
    <lineage>
        <taxon>Eukaryota</taxon>
        <taxon>Metazoa</taxon>
        <taxon>Ecdysozoa</taxon>
        <taxon>Arthropoda</taxon>
        <taxon>Crustacea</taxon>
        <taxon>Multicrustacea</taxon>
        <taxon>Malacostraca</taxon>
        <taxon>Eumalacostraca</taxon>
        <taxon>Eucarida</taxon>
        <taxon>Decapoda</taxon>
        <taxon>Pleocyemata</taxon>
        <taxon>Brachyura</taxon>
        <taxon>Eubrachyura</taxon>
        <taxon>Portunoidea</taxon>
        <taxon>Portunidae</taxon>
        <taxon>Portuninae</taxon>
        <taxon>Portunus</taxon>
    </lineage>
</organism>
<comment type="caution">
    <text evidence="2">The sequence shown here is derived from an EMBL/GenBank/DDBJ whole genome shotgun (WGS) entry which is preliminary data.</text>
</comment>
<dbReference type="EMBL" id="VSRR010129931">
    <property type="protein sequence ID" value="MPD02101.1"/>
    <property type="molecule type" value="Genomic_DNA"/>
</dbReference>
<protein>
    <submittedName>
        <fullName evidence="2">Uncharacterized protein</fullName>
    </submittedName>
</protein>